<evidence type="ECO:0000313" key="9">
    <source>
        <dbReference type="EMBL" id="KAA5613707.1"/>
    </source>
</evidence>
<keyword evidence="10" id="KW-1185">Reference proteome</keyword>
<dbReference type="OrthoDB" id="9805855at2"/>
<dbReference type="Pfam" id="PF00528">
    <property type="entry name" value="BPD_transp_1"/>
    <property type="match status" value="1"/>
</dbReference>
<feature type="domain" description="ABC transmembrane type-1" evidence="8">
    <location>
        <begin position="95"/>
        <end position="297"/>
    </location>
</feature>
<feature type="transmembrane region" description="Helical" evidence="7">
    <location>
        <begin position="227"/>
        <end position="254"/>
    </location>
</feature>
<name>A0A5M6J0V9_9PROT</name>
<dbReference type="RefSeq" id="WP_150039456.1">
    <property type="nucleotide sequence ID" value="NZ_OW485601.1"/>
</dbReference>
<dbReference type="GO" id="GO:0005886">
    <property type="term" value="C:plasma membrane"/>
    <property type="evidence" value="ECO:0007669"/>
    <property type="project" value="UniProtKB-SubCell"/>
</dbReference>
<evidence type="ECO:0000256" key="7">
    <source>
        <dbReference type="RuleBase" id="RU363032"/>
    </source>
</evidence>
<evidence type="ECO:0000256" key="2">
    <source>
        <dbReference type="ARBA" id="ARBA00022448"/>
    </source>
</evidence>
<keyword evidence="2 7" id="KW-0813">Transport</keyword>
<evidence type="ECO:0000256" key="5">
    <source>
        <dbReference type="ARBA" id="ARBA00022989"/>
    </source>
</evidence>
<evidence type="ECO:0000256" key="4">
    <source>
        <dbReference type="ARBA" id="ARBA00022692"/>
    </source>
</evidence>
<evidence type="ECO:0000256" key="3">
    <source>
        <dbReference type="ARBA" id="ARBA00022475"/>
    </source>
</evidence>
<sequence>MPRMVLLRIGATGVVLLGAALLLFALTLAIPGNPAQVLLGPRATPEAVAAFSAAMGLDRPLPVRLGTFLLHLLRGDLGTDVISGRSVLAMVLDVLPYTLTLTAAAMGLALLLGVPLGCLAATRPGSLPDRVLAVASVSCIAIPNFVVAVLLLLVFSTWLGWLPVTGQGDDPLALVLPAVALALGWVGYIARLLRSSLLEVLAAGHVRTLRAYGVPGRRVVGRYALRLAAIPVVAVLGLGIGRLLGGAILVEIVFARPGLGTLVFDAIGSRNYPVVQGSVFVAVTLFALANLVVDLLLLRLDPRIAA</sequence>
<protein>
    <submittedName>
        <fullName evidence="9">ABC transporter permease</fullName>
    </submittedName>
</protein>
<dbReference type="PANTHER" id="PTHR43163:SF6">
    <property type="entry name" value="DIPEPTIDE TRANSPORT SYSTEM PERMEASE PROTEIN DPPB-RELATED"/>
    <property type="match status" value="1"/>
</dbReference>
<keyword evidence="3" id="KW-1003">Cell membrane</keyword>
<evidence type="ECO:0000256" key="6">
    <source>
        <dbReference type="ARBA" id="ARBA00023136"/>
    </source>
</evidence>
<feature type="transmembrane region" description="Helical" evidence="7">
    <location>
        <begin position="171"/>
        <end position="190"/>
    </location>
</feature>
<dbReference type="CDD" id="cd06261">
    <property type="entry name" value="TM_PBP2"/>
    <property type="match status" value="1"/>
</dbReference>
<dbReference type="EMBL" id="VWPK01000005">
    <property type="protein sequence ID" value="KAA5613707.1"/>
    <property type="molecule type" value="Genomic_DNA"/>
</dbReference>
<dbReference type="Pfam" id="PF19300">
    <property type="entry name" value="BPD_transp_1_N"/>
    <property type="match status" value="1"/>
</dbReference>
<dbReference type="InterPro" id="IPR035906">
    <property type="entry name" value="MetI-like_sf"/>
</dbReference>
<proteinExistence type="inferred from homology"/>
<dbReference type="SUPFAM" id="SSF161098">
    <property type="entry name" value="MetI-like"/>
    <property type="match status" value="1"/>
</dbReference>
<comment type="similarity">
    <text evidence="7">Belongs to the binding-protein-dependent transport system permease family.</text>
</comment>
<keyword evidence="4 7" id="KW-0812">Transmembrane</keyword>
<keyword evidence="6 7" id="KW-0472">Membrane</keyword>
<evidence type="ECO:0000256" key="1">
    <source>
        <dbReference type="ARBA" id="ARBA00004651"/>
    </source>
</evidence>
<comment type="caution">
    <text evidence="9">The sequence shown here is derived from an EMBL/GenBank/DDBJ whole genome shotgun (WGS) entry which is preliminary data.</text>
</comment>
<evidence type="ECO:0000313" key="10">
    <source>
        <dbReference type="Proteomes" id="UP000325255"/>
    </source>
</evidence>
<dbReference type="InterPro" id="IPR000515">
    <property type="entry name" value="MetI-like"/>
</dbReference>
<evidence type="ECO:0000259" key="8">
    <source>
        <dbReference type="PROSITE" id="PS50928"/>
    </source>
</evidence>
<gene>
    <name evidence="9" type="ORF">F1189_04680</name>
</gene>
<accession>A0A5M6J0V9</accession>
<dbReference type="Proteomes" id="UP000325255">
    <property type="component" value="Unassembled WGS sequence"/>
</dbReference>
<dbReference type="AlphaFoldDB" id="A0A5M6J0V9"/>
<dbReference type="PANTHER" id="PTHR43163">
    <property type="entry name" value="DIPEPTIDE TRANSPORT SYSTEM PERMEASE PROTEIN DPPB-RELATED"/>
    <property type="match status" value="1"/>
</dbReference>
<dbReference type="GO" id="GO:0071916">
    <property type="term" value="F:dipeptide transmembrane transporter activity"/>
    <property type="evidence" value="ECO:0007669"/>
    <property type="project" value="TreeGrafter"/>
</dbReference>
<feature type="transmembrane region" description="Helical" evidence="7">
    <location>
        <begin position="131"/>
        <end position="159"/>
    </location>
</feature>
<reference evidence="9 10" key="1">
    <citation type="submission" date="2019-09" db="EMBL/GenBank/DDBJ databases">
        <title>Genome sequence of Rhodovastum atsumiense, a diverse member of the Acetobacteraceae family of non-sulfur purple photosynthetic bacteria.</title>
        <authorList>
            <person name="Meyer T."/>
            <person name="Kyndt J."/>
        </authorList>
    </citation>
    <scope>NUCLEOTIDE SEQUENCE [LARGE SCALE GENOMIC DNA]</scope>
    <source>
        <strain evidence="9 10">DSM 21279</strain>
    </source>
</reference>
<organism evidence="9 10">
    <name type="scientific">Rhodovastum atsumiense</name>
    <dbReference type="NCBI Taxonomy" id="504468"/>
    <lineage>
        <taxon>Bacteria</taxon>
        <taxon>Pseudomonadati</taxon>
        <taxon>Pseudomonadota</taxon>
        <taxon>Alphaproteobacteria</taxon>
        <taxon>Acetobacterales</taxon>
        <taxon>Acetobacteraceae</taxon>
        <taxon>Rhodovastum</taxon>
    </lineage>
</organism>
<keyword evidence="5 7" id="KW-1133">Transmembrane helix</keyword>
<dbReference type="PROSITE" id="PS50928">
    <property type="entry name" value="ABC_TM1"/>
    <property type="match status" value="1"/>
</dbReference>
<dbReference type="InterPro" id="IPR045621">
    <property type="entry name" value="BPD_transp_1_N"/>
</dbReference>
<feature type="transmembrane region" description="Helical" evidence="7">
    <location>
        <begin position="274"/>
        <end position="298"/>
    </location>
</feature>
<dbReference type="Gene3D" id="1.10.3720.10">
    <property type="entry name" value="MetI-like"/>
    <property type="match status" value="1"/>
</dbReference>
<comment type="subcellular location">
    <subcellularLocation>
        <location evidence="1 7">Cell membrane</location>
        <topology evidence="1 7">Multi-pass membrane protein</topology>
    </subcellularLocation>
</comment>
<feature type="transmembrane region" description="Helical" evidence="7">
    <location>
        <begin position="94"/>
        <end position="119"/>
    </location>
</feature>